<keyword evidence="4 8" id="KW-1133">Transmembrane helix</keyword>
<dbReference type="GO" id="GO:0005739">
    <property type="term" value="C:mitochondrion"/>
    <property type="evidence" value="ECO:0007669"/>
    <property type="project" value="UniProtKB-SubCell"/>
</dbReference>
<dbReference type="PANTHER" id="PTHR14360">
    <property type="entry name" value="PROTEIN FMP32, MITOCHONDRIAL"/>
    <property type="match status" value="1"/>
</dbReference>
<gene>
    <name evidence="9" type="ORF">SSX86_005015</name>
</gene>
<evidence type="ECO:0000256" key="8">
    <source>
        <dbReference type="SAM" id="Phobius"/>
    </source>
</evidence>
<evidence type="ECO:0000256" key="2">
    <source>
        <dbReference type="ARBA" id="ARBA00004370"/>
    </source>
</evidence>
<reference evidence="9 10" key="1">
    <citation type="submission" date="2024-04" db="EMBL/GenBank/DDBJ databases">
        <title>The reference genome of an endangered Asteraceae, Deinandra increscens subsp. villosa, native to the Central Coast of California.</title>
        <authorList>
            <person name="Guilliams M."/>
            <person name="Hasenstab-Lehman K."/>
            <person name="Meyer R."/>
            <person name="Mcevoy S."/>
        </authorList>
    </citation>
    <scope>NUCLEOTIDE SEQUENCE [LARGE SCALE GENOMIC DNA]</scope>
    <source>
        <tissue evidence="9">Leaf</tissue>
    </source>
</reference>
<keyword evidence="7 8" id="KW-0472">Membrane</keyword>
<evidence type="ECO:0000256" key="4">
    <source>
        <dbReference type="ARBA" id="ARBA00022989"/>
    </source>
</evidence>
<evidence type="ECO:0000313" key="10">
    <source>
        <dbReference type="Proteomes" id="UP001408789"/>
    </source>
</evidence>
<dbReference type="AlphaFoldDB" id="A0AAP0H9E2"/>
<comment type="subcellular location">
    <subcellularLocation>
        <location evidence="2">Membrane</location>
    </subcellularLocation>
    <subcellularLocation>
        <location evidence="1">Mitochondrion</location>
    </subcellularLocation>
</comment>
<dbReference type="EMBL" id="JBCNJP010000007">
    <property type="protein sequence ID" value="KAK9076681.1"/>
    <property type="molecule type" value="Genomic_DNA"/>
</dbReference>
<dbReference type="InterPro" id="IPR024461">
    <property type="entry name" value="CCDC90-like"/>
</dbReference>
<protein>
    <submittedName>
        <fullName evidence="9">Uncharacterized protein</fullName>
    </submittedName>
</protein>
<dbReference type="Proteomes" id="UP001408789">
    <property type="component" value="Unassembled WGS sequence"/>
</dbReference>
<dbReference type="Pfam" id="PF07798">
    <property type="entry name" value="CCDC90-like"/>
    <property type="match status" value="1"/>
</dbReference>
<evidence type="ECO:0000256" key="1">
    <source>
        <dbReference type="ARBA" id="ARBA00004173"/>
    </source>
</evidence>
<evidence type="ECO:0000313" key="9">
    <source>
        <dbReference type="EMBL" id="KAK9076681.1"/>
    </source>
</evidence>
<proteinExistence type="predicted"/>
<keyword evidence="3 8" id="KW-0812">Transmembrane</keyword>
<dbReference type="Gene3D" id="1.20.5.340">
    <property type="match status" value="1"/>
</dbReference>
<evidence type="ECO:0000256" key="6">
    <source>
        <dbReference type="ARBA" id="ARBA00023128"/>
    </source>
</evidence>
<keyword evidence="5" id="KW-0175">Coiled coil</keyword>
<comment type="caution">
    <text evidence="9">The sequence shown here is derived from an EMBL/GenBank/DDBJ whole genome shotgun (WGS) entry which is preliminary data.</text>
</comment>
<organism evidence="9 10">
    <name type="scientific">Deinandra increscens subsp. villosa</name>
    <dbReference type="NCBI Taxonomy" id="3103831"/>
    <lineage>
        <taxon>Eukaryota</taxon>
        <taxon>Viridiplantae</taxon>
        <taxon>Streptophyta</taxon>
        <taxon>Embryophyta</taxon>
        <taxon>Tracheophyta</taxon>
        <taxon>Spermatophyta</taxon>
        <taxon>Magnoliopsida</taxon>
        <taxon>eudicotyledons</taxon>
        <taxon>Gunneridae</taxon>
        <taxon>Pentapetalae</taxon>
        <taxon>asterids</taxon>
        <taxon>campanulids</taxon>
        <taxon>Asterales</taxon>
        <taxon>Asteraceae</taxon>
        <taxon>Asteroideae</taxon>
        <taxon>Heliantheae alliance</taxon>
        <taxon>Madieae</taxon>
        <taxon>Madiinae</taxon>
        <taxon>Deinandra</taxon>
    </lineage>
</organism>
<dbReference type="GO" id="GO:0016020">
    <property type="term" value="C:membrane"/>
    <property type="evidence" value="ECO:0007669"/>
    <property type="project" value="UniProtKB-SubCell"/>
</dbReference>
<name>A0AAP0H9E2_9ASTR</name>
<feature type="transmembrane region" description="Helical" evidence="8">
    <location>
        <begin position="141"/>
        <end position="160"/>
    </location>
</feature>
<keyword evidence="6" id="KW-0496">Mitochondrion</keyword>
<evidence type="ECO:0000256" key="5">
    <source>
        <dbReference type="ARBA" id="ARBA00023054"/>
    </source>
</evidence>
<keyword evidence="10" id="KW-1185">Reference proteome</keyword>
<evidence type="ECO:0000256" key="7">
    <source>
        <dbReference type="ARBA" id="ARBA00023136"/>
    </source>
</evidence>
<accession>A0AAP0H9E2</accession>
<evidence type="ECO:0000256" key="3">
    <source>
        <dbReference type="ARBA" id="ARBA00022692"/>
    </source>
</evidence>
<sequence length="166" mass="18410">MTSKMTRAFLVDTRKTVNTLAGKGIPVEQAEAITMALKEVFGVNIESVSERFISKAELERNVELHKTTYSNIEAEVKRSNEDHSLLMENMEKKHGTSLANYYKGEAHAVDSALKLANLNNIKEICELRAELEATKFSMVKLTIGTILTVASIGGVVVAVMKDWSMF</sequence>
<dbReference type="PANTHER" id="PTHR14360:SF1">
    <property type="entry name" value="PROTEIN FMP32, MITOCHONDRIAL"/>
    <property type="match status" value="1"/>
</dbReference>